<sequence length="209" mass="23267">MICHVILYEAALLLTCLLGDFLPSTVSGNHGNLWRALIDSLTHGGVAFFSWAVLVQARNMRGFWESLICGLLGMAIDSDHFIAARSLSLQAALSLRSRPFLHSSTLTLALCVLLFLTGHALNKGWIKLLSVMCFLAWTSHHVRDGSRRGLWFPPLGSTPAIPYSIYVTVTCLMPLVIMFLLQTCRVDFMSLNAHRQLFKEARLNNILPV</sequence>
<comment type="subcellular location">
    <subcellularLocation>
        <location evidence="1">Membrane</location>
        <topology evidence="1">Multi-pass membrane protein</topology>
    </subcellularLocation>
</comment>
<dbReference type="AlphaFoldDB" id="A0A8W8NTS9"/>
<keyword evidence="4 6" id="KW-1133">Transmembrane helix</keyword>
<keyword evidence="7" id="KW-0732">Signal</keyword>
<evidence type="ECO:0000256" key="3">
    <source>
        <dbReference type="ARBA" id="ARBA00022692"/>
    </source>
</evidence>
<organism evidence="8 9">
    <name type="scientific">Magallana gigas</name>
    <name type="common">Pacific oyster</name>
    <name type="synonym">Crassostrea gigas</name>
    <dbReference type="NCBI Taxonomy" id="29159"/>
    <lineage>
        <taxon>Eukaryota</taxon>
        <taxon>Metazoa</taxon>
        <taxon>Spiralia</taxon>
        <taxon>Lophotrochozoa</taxon>
        <taxon>Mollusca</taxon>
        <taxon>Bivalvia</taxon>
        <taxon>Autobranchia</taxon>
        <taxon>Pteriomorphia</taxon>
        <taxon>Ostreida</taxon>
        <taxon>Ostreoidea</taxon>
        <taxon>Ostreidae</taxon>
        <taxon>Magallana</taxon>
    </lineage>
</organism>
<dbReference type="OrthoDB" id="10014558at2759"/>
<accession>A0A8W8NTS9</accession>
<evidence type="ECO:0000256" key="4">
    <source>
        <dbReference type="ARBA" id="ARBA00022989"/>
    </source>
</evidence>
<dbReference type="PANTHER" id="PTHR13628:SF1">
    <property type="entry name" value="TRANSMEMBRANE PROTEIN 267"/>
    <property type="match status" value="1"/>
</dbReference>
<evidence type="ECO:0000256" key="1">
    <source>
        <dbReference type="ARBA" id="ARBA00004141"/>
    </source>
</evidence>
<dbReference type="PANTHER" id="PTHR13628">
    <property type="entry name" value="TRANSMEMBRANE PROTEIN 267"/>
    <property type="match status" value="1"/>
</dbReference>
<name>A0A8W8NTS9_MAGGI</name>
<evidence type="ECO:0000256" key="6">
    <source>
        <dbReference type="SAM" id="Phobius"/>
    </source>
</evidence>
<dbReference type="OMA" id="FYICTAC"/>
<proteinExistence type="predicted"/>
<feature type="signal peptide" evidence="7">
    <location>
        <begin position="1"/>
        <end position="28"/>
    </location>
</feature>
<evidence type="ECO:0000256" key="7">
    <source>
        <dbReference type="SAM" id="SignalP"/>
    </source>
</evidence>
<evidence type="ECO:0000256" key="5">
    <source>
        <dbReference type="ARBA" id="ARBA00023136"/>
    </source>
</evidence>
<dbReference type="GO" id="GO:0016020">
    <property type="term" value="C:membrane"/>
    <property type="evidence" value="ECO:0007669"/>
    <property type="project" value="UniProtKB-SubCell"/>
</dbReference>
<dbReference type="EnsemblMetazoa" id="G9470.1">
    <property type="protein sequence ID" value="G9470.1:cds"/>
    <property type="gene ID" value="G9470"/>
</dbReference>
<feature type="transmembrane region" description="Helical" evidence="6">
    <location>
        <begin position="160"/>
        <end position="181"/>
    </location>
</feature>
<evidence type="ECO:0000313" key="8">
    <source>
        <dbReference type="EnsemblMetazoa" id="G9470.1:cds"/>
    </source>
</evidence>
<feature type="transmembrane region" description="Helical" evidence="6">
    <location>
        <begin position="99"/>
        <end position="117"/>
    </location>
</feature>
<protein>
    <recommendedName>
        <fullName evidence="2">Transmembrane protein 267</fullName>
    </recommendedName>
</protein>
<evidence type="ECO:0000256" key="2">
    <source>
        <dbReference type="ARBA" id="ARBA00013977"/>
    </source>
</evidence>
<keyword evidence="3 6" id="KW-0812">Transmembrane</keyword>
<keyword evidence="9" id="KW-1185">Reference proteome</keyword>
<reference evidence="8" key="1">
    <citation type="submission" date="2022-08" db="UniProtKB">
        <authorList>
            <consortium name="EnsemblMetazoa"/>
        </authorList>
    </citation>
    <scope>IDENTIFICATION</scope>
    <source>
        <strain evidence="8">05x7-T-G4-1.051#20</strain>
    </source>
</reference>
<evidence type="ECO:0000313" key="9">
    <source>
        <dbReference type="Proteomes" id="UP000005408"/>
    </source>
</evidence>
<dbReference type="InterPro" id="IPR026572">
    <property type="entry name" value="TMEM267"/>
</dbReference>
<feature type="chain" id="PRO_5036475004" description="Transmembrane protein 267" evidence="7">
    <location>
        <begin position="29"/>
        <end position="209"/>
    </location>
</feature>
<dbReference type="Proteomes" id="UP000005408">
    <property type="component" value="Unassembled WGS sequence"/>
</dbReference>
<keyword evidence="5 6" id="KW-0472">Membrane</keyword>
<feature type="transmembrane region" description="Helical" evidence="6">
    <location>
        <begin position="33"/>
        <end position="55"/>
    </location>
</feature>